<dbReference type="EMBL" id="JAANBB010000524">
    <property type="protein sequence ID" value="KAF7540515.1"/>
    <property type="molecule type" value="Genomic_DNA"/>
</dbReference>
<gene>
    <name evidence="2" type="ORF">G7Z17_g12190</name>
</gene>
<keyword evidence="3" id="KW-1185">Reference proteome</keyword>
<organism evidence="2 3">
    <name type="scientific">Cylindrodendrum hubeiense</name>
    <dbReference type="NCBI Taxonomy" id="595255"/>
    <lineage>
        <taxon>Eukaryota</taxon>
        <taxon>Fungi</taxon>
        <taxon>Dikarya</taxon>
        <taxon>Ascomycota</taxon>
        <taxon>Pezizomycotina</taxon>
        <taxon>Sordariomycetes</taxon>
        <taxon>Hypocreomycetidae</taxon>
        <taxon>Hypocreales</taxon>
        <taxon>Nectriaceae</taxon>
        <taxon>Cylindrodendrum</taxon>
    </lineage>
</organism>
<reference evidence="2" key="1">
    <citation type="submission" date="2020-03" db="EMBL/GenBank/DDBJ databases">
        <title>Draft Genome Sequence of Cylindrodendrum hubeiense.</title>
        <authorList>
            <person name="Buettner E."/>
            <person name="Kellner H."/>
        </authorList>
    </citation>
    <scope>NUCLEOTIDE SEQUENCE</scope>
    <source>
        <strain evidence="2">IHI 201604</strain>
    </source>
</reference>
<dbReference type="GO" id="GO:0016071">
    <property type="term" value="P:mRNA metabolic process"/>
    <property type="evidence" value="ECO:0007669"/>
    <property type="project" value="UniProtKB-ARBA"/>
</dbReference>
<feature type="compositionally biased region" description="Basic and acidic residues" evidence="1">
    <location>
        <begin position="183"/>
        <end position="194"/>
    </location>
</feature>
<accession>A0A9P5GZE6</accession>
<evidence type="ECO:0000256" key="1">
    <source>
        <dbReference type="SAM" id="MobiDB-lite"/>
    </source>
</evidence>
<sequence>MSETPSQPTTTPARRRQGRGNGRPAAHKAYASENDAISFDPSRYDRTPQTPQKYGVDSPAPHTNNINSKQRSRNKPRAPKNIPTSPESGRPGRHTPPQQSSSMKSANMPAFAGATFHASPAPSALPLPSFMTKAPTDSPSFKPSREILQEPSPPTDSEAPTPSHQASAPPVHESPLDFMFRAHRQEQERQRHDSPASFRPSALASDSPSSRLPFESGNFPKASTLPQSSHSQSRFQPGIGSSELDGTPGRALGPAFSTPYQDRIKAARSGTARSPAAAPQLPRQSSAPEPGEDPAEALKKLLFGGPSASASASNSAPNGFSPVRPHHTQVNNVPTMPNANGAHEGRSNNLQAMEDDLRRILKLDLTAGPSNAQRRLFS</sequence>
<evidence type="ECO:0008006" key="4">
    <source>
        <dbReference type="Google" id="ProtNLM"/>
    </source>
</evidence>
<protein>
    <recommendedName>
        <fullName evidence="4">Proteophosphoglycan 5</fullName>
    </recommendedName>
</protein>
<dbReference type="Pfam" id="PF15365">
    <property type="entry name" value="PNRC"/>
    <property type="match status" value="1"/>
</dbReference>
<evidence type="ECO:0000313" key="2">
    <source>
        <dbReference type="EMBL" id="KAF7540515.1"/>
    </source>
</evidence>
<feature type="compositionally biased region" description="Low complexity" evidence="1">
    <location>
        <begin position="303"/>
        <end position="322"/>
    </location>
</feature>
<feature type="compositionally biased region" description="Polar residues" evidence="1">
    <location>
        <begin position="224"/>
        <end position="235"/>
    </location>
</feature>
<comment type="caution">
    <text evidence="2">The sequence shown here is derived from an EMBL/GenBank/DDBJ whole genome shotgun (WGS) entry which is preliminary data.</text>
</comment>
<feature type="region of interest" description="Disordered" evidence="1">
    <location>
        <begin position="1"/>
        <end position="353"/>
    </location>
</feature>
<feature type="compositionally biased region" description="Polar residues" evidence="1">
    <location>
        <begin position="328"/>
        <end position="338"/>
    </location>
</feature>
<dbReference type="InterPro" id="IPR028322">
    <property type="entry name" value="PNRC-like_rgn"/>
</dbReference>
<feature type="compositionally biased region" description="Polar residues" evidence="1">
    <location>
        <begin position="1"/>
        <end position="12"/>
    </location>
</feature>
<feature type="compositionally biased region" description="Polar residues" evidence="1">
    <location>
        <begin position="96"/>
        <end position="105"/>
    </location>
</feature>
<evidence type="ECO:0000313" key="3">
    <source>
        <dbReference type="Proteomes" id="UP000722485"/>
    </source>
</evidence>
<dbReference type="Proteomes" id="UP000722485">
    <property type="component" value="Unassembled WGS sequence"/>
</dbReference>
<dbReference type="AlphaFoldDB" id="A0A9P5GZE6"/>
<feature type="compositionally biased region" description="Low complexity" evidence="1">
    <location>
        <begin position="118"/>
        <end position="129"/>
    </location>
</feature>
<proteinExistence type="predicted"/>
<name>A0A9P5GZE6_9HYPO</name>
<dbReference type="OrthoDB" id="2142961at2759"/>